<comment type="caution">
    <text evidence="7">The sequence shown here is derived from an EMBL/GenBank/DDBJ whole genome shotgun (WGS) entry which is preliminary data.</text>
</comment>
<keyword evidence="6" id="KW-0812">Transmembrane</keyword>
<keyword evidence="6" id="KW-0472">Membrane</keyword>
<dbReference type="EMBL" id="WNKQ01000018">
    <property type="protein sequence ID" value="KAF5845735.1"/>
    <property type="molecule type" value="Genomic_DNA"/>
</dbReference>
<dbReference type="SUPFAM" id="SSF48264">
    <property type="entry name" value="Cytochrome P450"/>
    <property type="match status" value="1"/>
</dbReference>
<evidence type="ECO:0000256" key="6">
    <source>
        <dbReference type="SAM" id="Phobius"/>
    </source>
</evidence>
<dbReference type="PANTHER" id="PTHR24305:SF232">
    <property type="entry name" value="P450, PUTATIVE (EUROFUNG)-RELATED"/>
    <property type="match status" value="1"/>
</dbReference>
<feature type="transmembrane region" description="Helical" evidence="6">
    <location>
        <begin position="6"/>
        <end position="24"/>
    </location>
</feature>
<protein>
    <recommendedName>
        <fullName evidence="9">Cytochrome P450 monooxygenase</fullName>
    </recommendedName>
</protein>
<dbReference type="GO" id="GO:0005506">
    <property type="term" value="F:iron ion binding"/>
    <property type="evidence" value="ECO:0007669"/>
    <property type="project" value="InterPro"/>
</dbReference>
<dbReference type="AlphaFoldDB" id="A0A8H5ZCX4"/>
<evidence type="ECO:0000256" key="1">
    <source>
        <dbReference type="ARBA" id="ARBA00001971"/>
    </source>
</evidence>
<dbReference type="InterPro" id="IPR036396">
    <property type="entry name" value="Cyt_P450_sf"/>
</dbReference>
<sequence length="594" mass="66993">MPTNLLPWWLLAPVAIIIVAYLVYRAAMPTPLPGIPYKTISASRLFGDLPDMLNYMTKTKQTVSFFASHCVELNSPVTQIFIRPFLSKPWVIITDSREAQDILLRRTREFDRGEIFGHPFRIVVPHAGAGHRTTSHWRESRRLMADTMSPGFLRNVAGPHNHSDVRSVIQLWKAKGAAAKGRPFDIASDLEEVMNDSIFAVAFGVSRGGIDAKLEALSYPPAKEIVHGHEIIVFPTATRSAVYEDIGKVLGSPEIALKSPFGAWHLAFALRFYPKLRLAVKRKDRFIQQMLDEAWEKFNRPTSSETDVKSAAEFLIAREVAQSRKSGRKTQYDSPMVKDELFLFLFAGFDTGPTTVKWGFKFLTRHQEVQAKLRRALRESLKDVCAQGELPTLDAIHSTKIPYLDAFLEEMTRLSHTSLSNGRITTQDVEVLGYYIPKGIEVWLMNVGPSQTAPPFDISDSRRKSGSESEAPKSPWTETWDPHSLAEFMPERWLRTREDGTSVFDPQAGPNHAFGVGPRGCFDAAVEFVDIITLADIPKGRRLAMHTMKTLFVLVLWEFELLPLPTELDSFAPIDLLTHQPLMNYVRLRSHPLG</sequence>
<dbReference type="GO" id="GO:0016705">
    <property type="term" value="F:oxidoreductase activity, acting on paired donors, with incorporation or reduction of molecular oxygen"/>
    <property type="evidence" value="ECO:0007669"/>
    <property type="project" value="InterPro"/>
</dbReference>
<evidence type="ECO:0000256" key="4">
    <source>
        <dbReference type="ARBA" id="ARBA00023004"/>
    </source>
</evidence>
<dbReference type="InterPro" id="IPR050121">
    <property type="entry name" value="Cytochrome_P450_monoxygenase"/>
</dbReference>
<evidence type="ECO:0008006" key="9">
    <source>
        <dbReference type="Google" id="ProtNLM"/>
    </source>
</evidence>
<dbReference type="GO" id="GO:0020037">
    <property type="term" value="F:heme binding"/>
    <property type="evidence" value="ECO:0007669"/>
    <property type="project" value="InterPro"/>
</dbReference>
<proteinExistence type="inferred from homology"/>
<accession>A0A8H5ZCX4</accession>
<keyword evidence="4" id="KW-0408">Iron</keyword>
<evidence type="ECO:0000313" key="7">
    <source>
        <dbReference type="EMBL" id="KAF5845735.1"/>
    </source>
</evidence>
<dbReference type="Proteomes" id="UP000624244">
    <property type="component" value="Unassembled WGS sequence"/>
</dbReference>
<comment type="similarity">
    <text evidence="2">Belongs to the cytochrome P450 family.</text>
</comment>
<dbReference type="PANTHER" id="PTHR24305">
    <property type="entry name" value="CYTOCHROME P450"/>
    <property type="match status" value="1"/>
</dbReference>
<keyword evidence="3" id="KW-0479">Metal-binding</keyword>
<dbReference type="Pfam" id="PF00067">
    <property type="entry name" value="p450"/>
    <property type="match status" value="1"/>
</dbReference>
<dbReference type="Gene3D" id="1.10.630.10">
    <property type="entry name" value="Cytochrome P450"/>
    <property type="match status" value="1"/>
</dbReference>
<evidence type="ECO:0000256" key="2">
    <source>
        <dbReference type="ARBA" id="ARBA00010617"/>
    </source>
</evidence>
<name>A0A8H5ZCX4_COCSA</name>
<feature type="compositionally biased region" description="Basic and acidic residues" evidence="5">
    <location>
        <begin position="459"/>
        <end position="471"/>
    </location>
</feature>
<dbReference type="InterPro" id="IPR001128">
    <property type="entry name" value="Cyt_P450"/>
</dbReference>
<evidence type="ECO:0000256" key="3">
    <source>
        <dbReference type="ARBA" id="ARBA00022723"/>
    </source>
</evidence>
<organism evidence="7 8">
    <name type="scientific">Cochliobolus sativus</name>
    <name type="common">Common root rot and spot blotch fungus</name>
    <name type="synonym">Bipolaris sorokiniana</name>
    <dbReference type="NCBI Taxonomy" id="45130"/>
    <lineage>
        <taxon>Eukaryota</taxon>
        <taxon>Fungi</taxon>
        <taxon>Dikarya</taxon>
        <taxon>Ascomycota</taxon>
        <taxon>Pezizomycotina</taxon>
        <taxon>Dothideomycetes</taxon>
        <taxon>Pleosporomycetidae</taxon>
        <taxon>Pleosporales</taxon>
        <taxon>Pleosporineae</taxon>
        <taxon>Pleosporaceae</taxon>
        <taxon>Bipolaris</taxon>
    </lineage>
</organism>
<comment type="cofactor">
    <cofactor evidence="1">
        <name>heme</name>
        <dbReference type="ChEBI" id="CHEBI:30413"/>
    </cofactor>
</comment>
<keyword evidence="6" id="KW-1133">Transmembrane helix</keyword>
<feature type="region of interest" description="Disordered" evidence="5">
    <location>
        <begin position="454"/>
        <end position="481"/>
    </location>
</feature>
<dbReference type="GO" id="GO:0004497">
    <property type="term" value="F:monooxygenase activity"/>
    <property type="evidence" value="ECO:0007669"/>
    <property type="project" value="InterPro"/>
</dbReference>
<reference evidence="7" key="1">
    <citation type="submission" date="2019-11" db="EMBL/GenBank/DDBJ databases">
        <title>Bipolaris sorokiniana Genome sequencing.</title>
        <authorList>
            <person name="Wang H."/>
        </authorList>
    </citation>
    <scope>NUCLEOTIDE SEQUENCE</scope>
</reference>
<gene>
    <name evidence="7" type="ORF">GGP41_009498</name>
</gene>
<evidence type="ECO:0000256" key="5">
    <source>
        <dbReference type="SAM" id="MobiDB-lite"/>
    </source>
</evidence>
<evidence type="ECO:0000313" key="8">
    <source>
        <dbReference type="Proteomes" id="UP000624244"/>
    </source>
</evidence>